<proteinExistence type="predicted"/>
<feature type="transmembrane region" description="Helical" evidence="2">
    <location>
        <begin position="6"/>
        <end position="25"/>
    </location>
</feature>
<protein>
    <submittedName>
        <fullName evidence="3">Uncharacterized protein</fullName>
    </submittedName>
</protein>
<dbReference type="Proteomes" id="UP001589608">
    <property type="component" value="Unassembled WGS sequence"/>
</dbReference>
<evidence type="ECO:0000256" key="2">
    <source>
        <dbReference type="SAM" id="Phobius"/>
    </source>
</evidence>
<evidence type="ECO:0000313" key="3">
    <source>
        <dbReference type="EMBL" id="MFB9451570.1"/>
    </source>
</evidence>
<feature type="coiled-coil region" evidence="1">
    <location>
        <begin position="32"/>
        <end position="78"/>
    </location>
</feature>
<keyword evidence="4" id="KW-1185">Reference proteome</keyword>
<organism evidence="3 4">
    <name type="scientific">Dactylosporangium vinaceum</name>
    <dbReference type="NCBI Taxonomy" id="53362"/>
    <lineage>
        <taxon>Bacteria</taxon>
        <taxon>Bacillati</taxon>
        <taxon>Actinomycetota</taxon>
        <taxon>Actinomycetes</taxon>
        <taxon>Micromonosporales</taxon>
        <taxon>Micromonosporaceae</taxon>
        <taxon>Dactylosporangium</taxon>
    </lineage>
</organism>
<keyword evidence="2" id="KW-1133">Transmembrane helix</keyword>
<dbReference type="EMBL" id="JBHMCA010000090">
    <property type="protein sequence ID" value="MFB9451570.1"/>
    <property type="molecule type" value="Genomic_DNA"/>
</dbReference>
<sequence>MMFHEVFWYIVIFLVLFGGSTAGFVKHLQSRRHQFKLAMAKEKAKLEQARAKLVEEQNRQAALEVRKAELEIERYDRRIPGMLSIPPTGSTAGDAVDEAP</sequence>
<keyword evidence="2" id="KW-0812">Transmembrane</keyword>
<keyword evidence="2" id="KW-0472">Membrane</keyword>
<evidence type="ECO:0000313" key="4">
    <source>
        <dbReference type="Proteomes" id="UP001589608"/>
    </source>
</evidence>
<keyword evidence="1" id="KW-0175">Coiled coil</keyword>
<reference evidence="3 4" key="1">
    <citation type="submission" date="2024-09" db="EMBL/GenBank/DDBJ databases">
        <authorList>
            <person name="Sun Q."/>
            <person name="Mori K."/>
        </authorList>
    </citation>
    <scope>NUCLEOTIDE SEQUENCE [LARGE SCALE GENOMIC DNA]</scope>
    <source>
        <strain evidence="3 4">JCM 3307</strain>
    </source>
</reference>
<evidence type="ECO:0000256" key="1">
    <source>
        <dbReference type="SAM" id="Coils"/>
    </source>
</evidence>
<dbReference type="RefSeq" id="WP_223104202.1">
    <property type="nucleotide sequence ID" value="NZ_CP061913.1"/>
</dbReference>
<accession>A0ABV5MRX7</accession>
<comment type="caution">
    <text evidence="3">The sequence shown here is derived from an EMBL/GenBank/DDBJ whole genome shotgun (WGS) entry which is preliminary data.</text>
</comment>
<name>A0ABV5MRX7_9ACTN</name>
<gene>
    <name evidence="3" type="ORF">ACFFTR_51620</name>
</gene>